<protein>
    <submittedName>
        <fullName evidence="1">Uncharacterized protein</fullName>
    </submittedName>
</protein>
<dbReference type="STRING" id="1297617.IB211_01329c"/>
<reference evidence="1 3" key="1">
    <citation type="journal article" date="2015" name="Nat. Commun.">
        <title>Production of butyrate from lysine and the Amadori product fructoselysine by a human gut commensal.</title>
        <authorList>
            <person name="Bui T.P."/>
            <person name="Ritari J."/>
            <person name="Boeren S."/>
            <person name="de Waard P."/>
            <person name="Plugge C.M."/>
            <person name="de Vos W.M."/>
        </authorList>
    </citation>
    <scope>NUCLEOTIDE SEQUENCE [LARGE SCALE GENOMIC DNA]</scope>
    <source>
        <strain evidence="1 3">AF211</strain>
    </source>
</reference>
<evidence type="ECO:0000313" key="1">
    <source>
        <dbReference type="EMBL" id="ALP93722.1"/>
    </source>
</evidence>
<name>A0A0S2W2X6_9FIRM</name>
<reference evidence="2 4" key="3">
    <citation type="submission" date="2018-04" db="EMBL/GenBank/DDBJ databases">
        <title>Genomic Encyclopedia of Type Strains, Phase IV (KMG-IV): sequencing the most valuable type-strain genomes for metagenomic binning, comparative biology and taxonomic classification.</title>
        <authorList>
            <person name="Goeker M."/>
        </authorList>
    </citation>
    <scope>NUCLEOTIDE SEQUENCE [LARGE SCALE GENOMIC DNA]</scope>
    <source>
        <strain evidence="2 4">DSM 26588</strain>
    </source>
</reference>
<evidence type="ECO:0000313" key="4">
    <source>
        <dbReference type="Proteomes" id="UP000245778"/>
    </source>
</evidence>
<dbReference type="EMBL" id="QEKK01000002">
    <property type="protein sequence ID" value="PVY59462.1"/>
    <property type="molecule type" value="Genomic_DNA"/>
</dbReference>
<dbReference type="GeneID" id="93229564"/>
<organism evidence="1 3">
    <name type="scientific">Intestinimonas butyriciproducens</name>
    <dbReference type="NCBI Taxonomy" id="1297617"/>
    <lineage>
        <taxon>Bacteria</taxon>
        <taxon>Bacillati</taxon>
        <taxon>Bacillota</taxon>
        <taxon>Clostridia</taxon>
        <taxon>Eubacteriales</taxon>
        <taxon>Intestinimonas</taxon>
    </lineage>
</organism>
<gene>
    <name evidence="2" type="ORF">C7373_102448</name>
    <name evidence="1" type="ORF">IB211_01329c</name>
</gene>
<reference evidence="3" key="2">
    <citation type="submission" date="2015-04" db="EMBL/GenBank/DDBJ databases">
        <title>A butyrogenic pathway from the amino acid lysine in a human gut commensal.</title>
        <authorList>
            <person name="de Vos W.M."/>
            <person name="Bui N.T.P."/>
            <person name="Plugge C.M."/>
            <person name="Ritari J."/>
        </authorList>
    </citation>
    <scope>NUCLEOTIDE SEQUENCE [LARGE SCALE GENOMIC DNA]</scope>
    <source>
        <strain evidence="3">AF211</strain>
    </source>
</reference>
<dbReference type="EMBL" id="CP011307">
    <property type="protein sequence ID" value="ALP93722.1"/>
    <property type="molecule type" value="Genomic_DNA"/>
</dbReference>
<evidence type="ECO:0000313" key="2">
    <source>
        <dbReference type="EMBL" id="PVY59462.1"/>
    </source>
</evidence>
<dbReference type="KEGG" id="ibu:IB211_01329c"/>
<dbReference type="Proteomes" id="UP000064844">
    <property type="component" value="Chromosome"/>
</dbReference>
<sequence>MSAQIHEDSRTLAWKELVTQLPGILGVEFSLENGAIREVHILSDQSRNPKQIVRDVQSAMLARFQVELDHRVISVAQVPGAIAGSRGRLICDRLELTTGRDGSSAAVHLLLEDKVFIGKAKCDLTTTGRLRSIALATVDALNQLPAPGSSFSVEEVRSTALGEHQAMLVGLLLKSGGKTEALLGACYEGEDSNFSVVMATLDAVNRRLPTLPRADSTFRNA</sequence>
<dbReference type="Proteomes" id="UP000245778">
    <property type="component" value="Unassembled WGS sequence"/>
</dbReference>
<dbReference type="eggNOG" id="ENOG502ZC2Z">
    <property type="taxonomic scope" value="Bacteria"/>
</dbReference>
<proteinExistence type="predicted"/>
<accession>A0A0S2W2X6</accession>
<keyword evidence="3" id="KW-1185">Reference proteome</keyword>
<evidence type="ECO:0000313" key="3">
    <source>
        <dbReference type="Proteomes" id="UP000064844"/>
    </source>
</evidence>
<dbReference type="RefSeq" id="WP_052082359.1">
    <property type="nucleotide sequence ID" value="NZ_CALICV010000133.1"/>
</dbReference>
<dbReference type="PATRIC" id="fig|1297617.4.peg.1362"/>
<dbReference type="AlphaFoldDB" id="A0A0S2W2X6"/>
<dbReference type="OrthoDB" id="43591at2"/>